<dbReference type="Proteomes" id="UP000577386">
    <property type="component" value="Unassembled WGS sequence"/>
</dbReference>
<dbReference type="RefSeq" id="WP_182775618.1">
    <property type="nucleotide sequence ID" value="NZ_BAAAHW010000006.1"/>
</dbReference>
<dbReference type="GeneID" id="93981193"/>
<accession>A0A7W3RLP0</accession>
<sequence length="162" mass="18079">MRGTAFAKGYSGTVYLDRLSKRWHIKLSPRRENDFNKRDRVPPVWISSGTAHPSDGSKMSIALVWSLAGELESLTCITDRNAPGYADFLRDCVELDHPDARPDAAASWLEQVKPSVDKAYAQAKRPVGSPLYRSGRAVSYLLEYNNGKEGMTYTVRVFGAPR</sequence>
<reference evidence="1 2" key="1">
    <citation type="submission" date="2020-08" db="EMBL/GenBank/DDBJ databases">
        <title>Sequencing the genomes of 1000 actinobacteria strains.</title>
        <authorList>
            <person name="Klenk H.-P."/>
        </authorList>
    </citation>
    <scope>NUCLEOTIDE SEQUENCE [LARGE SCALE GENOMIC DNA]</scope>
    <source>
        <strain evidence="1 2">DSM 41827</strain>
    </source>
</reference>
<gene>
    <name evidence="1" type="ORF">HDA42_002652</name>
</gene>
<evidence type="ECO:0000313" key="1">
    <source>
        <dbReference type="EMBL" id="MBA9053474.1"/>
    </source>
</evidence>
<protein>
    <submittedName>
        <fullName evidence="1">Uncharacterized protein</fullName>
    </submittedName>
</protein>
<name>A0A7W3RLP0_STRMR</name>
<evidence type="ECO:0000313" key="2">
    <source>
        <dbReference type="Proteomes" id="UP000577386"/>
    </source>
</evidence>
<comment type="caution">
    <text evidence="1">The sequence shown here is derived from an EMBL/GenBank/DDBJ whole genome shotgun (WGS) entry which is preliminary data.</text>
</comment>
<dbReference type="EMBL" id="JACJIJ010000002">
    <property type="protein sequence ID" value="MBA9053474.1"/>
    <property type="molecule type" value="Genomic_DNA"/>
</dbReference>
<keyword evidence="2" id="KW-1185">Reference proteome</keyword>
<proteinExistence type="predicted"/>
<dbReference type="AlphaFoldDB" id="A0A7W3RLP0"/>
<organism evidence="1 2">
    <name type="scientific">Streptomyces murinus</name>
    <dbReference type="NCBI Taxonomy" id="33900"/>
    <lineage>
        <taxon>Bacteria</taxon>
        <taxon>Bacillati</taxon>
        <taxon>Actinomycetota</taxon>
        <taxon>Actinomycetes</taxon>
        <taxon>Kitasatosporales</taxon>
        <taxon>Streptomycetaceae</taxon>
        <taxon>Streptomyces</taxon>
    </lineage>
</organism>